<reference evidence="4" key="1">
    <citation type="journal article" date="2019" name="Int. J. Syst. Evol. Microbiol.">
        <title>The Global Catalogue of Microorganisms (GCM) 10K type strain sequencing project: providing services to taxonomists for standard genome sequencing and annotation.</title>
        <authorList>
            <consortium name="The Broad Institute Genomics Platform"/>
            <consortium name="The Broad Institute Genome Sequencing Center for Infectious Disease"/>
            <person name="Wu L."/>
            <person name="Ma J."/>
        </authorList>
    </citation>
    <scope>NUCLEOTIDE SEQUENCE [LARGE SCALE GENOMIC DNA]</scope>
    <source>
        <strain evidence="4">JCM 17938</strain>
    </source>
</reference>
<dbReference type="Proteomes" id="UP001500212">
    <property type="component" value="Unassembled WGS sequence"/>
</dbReference>
<evidence type="ECO:0000256" key="1">
    <source>
        <dbReference type="SAM" id="Phobius"/>
    </source>
</evidence>
<accession>A0ABP8TYG9</accession>
<dbReference type="EMBL" id="BAABHJ010000040">
    <property type="protein sequence ID" value="GAA4617504.1"/>
    <property type="molecule type" value="Genomic_DNA"/>
</dbReference>
<feature type="domain" description="DUF4097" evidence="2">
    <location>
        <begin position="144"/>
        <end position="276"/>
    </location>
</feature>
<keyword evidence="4" id="KW-1185">Reference proteome</keyword>
<name>A0ABP8TYG9_9ACTN</name>
<organism evidence="3 4">
    <name type="scientific">Actinoallomurus liliacearum</name>
    <dbReference type="NCBI Taxonomy" id="1080073"/>
    <lineage>
        <taxon>Bacteria</taxon>
        <taxon>Bacillati</taxon>
        <taxon>Actinomycetota</taxon>
        <taxon>Actinomycetes</taxon>
        <taxon>Streptosporangiales</taxon>
        <taxon>Thermomonosporaceae</taxon>
        <taxon>Actinoallomurus</taxon>
    </lineage>
</organism>
<comment type="caution">
    <text evidence="3">The sequence shown here is derived from an EMBL/GenBank/DDBJ whole genome shotgun (WGS) entry which is preliminary data.</text>
</comment>
<protein>
    <recommendedName>
        <fullName evidence="2">DUF4097 domain-containing protein</fullName>
    </recommendedName>
</protein>
<gene>
    <name evidence="3" type="ORF">GCM10023195_78170</name>
</gene>
<keyword evidence="1" id="KW-0472">Membrane</keyword>
<evidence type="ECO:0000313" key="3">
    <source>
        <dbReference type="EMBL" id="GAA4617504.1"/>
    </source>
</evidence>
<sequence length="281" mass="29485">MIESPDVPRTAGEPVAEATPQRPRRRVLWSFVAAATAFVLVVPMGVQIWGRLIHQTQRSRLMVSTHPITALEVAIGPGGLSVTADDSGGVTVDQTLKWATHKPHVKATWEGTTLRLTGACTAWPPLSGLSCSVGLDIRVPAGVTLRATSTSGTIAATGLTGPVRLSTTSGVVSMRNLTGSVWARASSGAIEGIRLRSPRVDAGLTSGALDLTFADAPQEVTARARSGALSVFVPPGQRYHVTTKSSFGDPSVERGLADDTATRRIDAQTSSGSIEIRYARP</sequence>
<keyword evidence="1" id="KW-1133">Transmembrane helix</keyword>
<evidence type="ECO:0000259" key="2">
    <source>
        <dbReference type="Pfam" id="PF13349"/>
    </source>
</evidence>
<keyword evidence="1" id="KW-0812">Transmembrane</keyword>
<dbReference type="InterPro" id="IPR025164">
    <property type="entry name" value="Toastrack_DUF4097"/>
</dbReference>
<evidence type="ECO:0000313" key="4">
    <source>
        <dbReference type="Proteomes" id="UP001500212"/>
    </source>
</evidence>
<feature type="transmembrane region" description="Helical" evidence="1">
    <location>
        <begin position="27"/>
        <end position="50"/>
    </location>
</feature>
<dbReference type="Pfam" id="PF13349">
    <property type="entry name" value="DUF4097"/>
    <property type="match status" value="1"/>
</dbReference>
<proteinExistence type="predicted"/>
<dbReference type="RefSeq" id="WP_345365744.1">
    <property type="nucleotide sequence ID" value="NZ_BAABHJ010000040.1"/>
</dbReference>